<dbReference type="RefSeq" id="YP_010788636.1">
    <property type="nucleotide sequence ID" value="NC_075367.1"/>
</dbReference>
<dbReference type="SUPFAM" id="SSF48403">
    <property type="entry name" value="Ankyrin repeat"/>
    <property type="match status" value="1"/>
</dbReference>
<accession>A0A3S8UWF3</accession>
<dbReference type="InterPro" id="IPR036770">
    <property type="entry name" value="Ankyrin_rpt-contain_sf"/>
</dbReference>
<reference evidence="1" key="1">
    <citation type="submission" date="2018-03" db="EMBL/GenBank/DDBJ databases">
        <title>Draft genome sequences of Megaviruse, new member of the family Mimiviridae isolated from water in Shanghai, China.</title>
        <authorList>
            <person name="Xia Y."/>
        </authorList>
    </citation>
    <scope>NUCLEOTIDE SEQUENCE</scope>
    <source>
        <strain evidence="1">SH</strain>
    </source>
</reference>
<evidence type="ECO:0000313" key="1">
    <source>
        <dbReference type="EMBL" id="AZL89146.1"/>
    </source>
</evidence>
<name>A0A3S8UWF3_9VIRU</name>
<dbReference type="EMBL" id="MH046811">
    <property type="protein sequence ID" value="AZL89146.1"/>
    <property type="molecule type" value="Genomic_DNA"/>
</dbReference>
<dbReference type="Gene3D" id="1.25.40.20">
    <property type="entry name" value="Ankyrin repeat-containing domain"/>
    <property type="match status" value="1"/>
</dbReference>
<dbReference type="GeneID" id="80525931"/>
<dbReference type="KEGG" id="vg:80525931"/>
<sequence length="317" mass="36222">MNSRDEYCIMIDAIEDECSDITKLLGYIRNIINHIKTIKKTPDFFSAENFINLDTESKIEFLKYAVKNLFLNEFMALITYCKSIICSKVINDFLLLLINSISKFTKCNQKLVCQTIELLIELGCDIGYENHSATILASTSRNFILQIILSHGGDACVANNMPIRQAVKFHENLDNIILLVNYGADIHTQNDYIFRYAVYSNSINLINYCLDNGVDVNINNGIAIKYSIYNNSKIFDTLISHGADINYIDGNDIFNLVQNCNLKFLQKLSDLGVRIDQLNSVRDDTGKCDKYYATFQFLQNNGVFDKNIIFALYDKED</sequence>
<dbReference type="SMART" id="SM00248">
    <property type="entry name" value="ANK"/>
    <property type="match status" value="3"/>
</dbReference>
<dbReference type="Pfam" id="PF12796">
    <property type="entry name" value="Ank_2"/>
    <property type="match status" value="1"/>
</dbReference>
<organism evidence="1">
    <name type="scientific">Megavirus baoshan</name>
    <dbReference type="NCBI Taxonomy" id="2496520"/>
    <lineage>
        <taxon>Viruses</taxon>
        <taxon>Varidnaviria</taxon>
        <taxon>Bamfordvirae</taxon>
        <taxon>Nucleocytoviricota</taxon>
        <taxon>Megaviricetes</taxon>
        <taxon>Imitervirales</taxon>
        <taxon>Mimiviridae</taxon>
        <taxon>Megamimivirinae</taxon>
        <taxon>Megavirus</taxon>
        <taxon>Megavirus baoshanense</taxon>
    </lineage>
</organism>
<protein>
    <submittedName>
        <fullName evidence="1">Putative ankyrin repeat protein</fullName>
    </submittedName>
</protein>
<dbReference type="InterPro" id="IPR002110">
    <property type="entry name" value="Ankyrin_rpt"/>
</dbReference>
<proteinExistence type="predicted"/>